<sequence length="419" mass="44371">MVRIPTVSAQKPQILAIIGQGYVGLPLAMAAVDAGWSVIGVDNLEAKVAQINGGSSPVEDISDAQLQAAISNGAYRATTDFSAVSQASVVTICVPTPLDDKRNPDITMLRNAATGIAPYVSNETLVVSESTSYPGTLRDVIIPIVDSLKPATTSNLYFASAPERVNPGDPVWNQKNTPRLVGAIDPESQSRALAFYRSICDAAVSVSTPEVAEAAKLLENTFRLVNIALVNEFNQICSAAGINVHEVIDAASTKPYGFMPFRPGVGVGGHCIPVDPLYLTWWARDNGSAASFVESADSINHAMPKYVAQRALGLVDQGVKNPKVLILGVAYKPGVGDVRETPVSELRDHLLSLGATVAWHDPLVPVWEGSKSVDLHWLCDVAILATKQPGMDLNNLIKTGVPILDCTNSITGQATVTAL</sequence>
<dbReference type="PANTHER" id="PTHR43491:SF1">
    <property type="entry name" value="UDP-N-ACETYL-D-MANNOSAMINE DEHYDROGENASE"/>
    <property type="match status" value="1"/>
</dbReference>
<name>A0A6J7AKK0_9ZZZZ</name>
<dbReference type="Pfam" id="PF00984">
    <property type="entry name" value="UDPG_MGDP_dh"/>
    <property type="match status" value="1"/>
</dbReference>
<dbReference type="AlphaFoldDB" id="A0A6J7AKK0"/>
<dbReference type="InterPro" id="IPR008927">
    <property type="entry name" value="6-PGluconate_DH-like_C_sf"/>
</dbReference>
<dbReference type="GO" id="GO:0016616">
    <property type="term" value="F:oxidoreductase activity, acting on the CH-OH group of donors, NAD or NADP as acceptor"/>
    <property type="evidence" value="ECO:0007669"/>
    <property type="project" value="InterPro"/>
</dbReference>
<dbReference type="GO" id="GO:0000271">
    <property type="term" value="P:polysaccharide biosynthetic process"/>
    <property type="evidence" value="ECO:0007669"/>
    <property type="project" value="InterPro"/>
</dbReference>
<dbReference type="InterPro" id="IPR017476">
    <property type="entry name" value="UDP-Glc/GDP-Man"/>
</dbReference>
<proteinExistence type="predicted"/>
<dbReference type="InterPro" id="IPR028359">
    <property type="entry name" value="UDP_ManNAc/GlcNAc_DH"/>
</dbReference>
<reference evidence="4" key="1">
    <citation type="submission" date="2020-05" db="EMBL/GenBank/DDBJ databases">
        <authorList>
            <person name="Chiriac C."/>
            <person name="Salcher M."/>
            <person name="Ghai R."/>
            <person name="Kavagutti S V."/>
        </authorList>
    </citation>
    <scope>NUCLEOTIDE SEQUENCE</scope>
</reference>
<dbReference type="Gene3D" id="3.40.50.720">
    <property type="entry name" value="NAD(P)-binding Rossmann-like Domain"/>
    <property type="match status" value="2"/>
</dbReference>
<protein>
    <submittedName>
        <fullName evidence="4">Unannotated protein</fullName>
    </submittedName>
</protein>
<dbReference type="InterPro" id="IPR014026">
    <property type="entry name" value="UDP-Glc/GDP-Man_DH_dimer"/>
</dbReference>
<dbReference type="InterPro" id="IPR001732">
    <property type="entry name" value="UDP-Glc/GDP-Man_DH_N"/>
</dbReference>
<dbReference type="NCBIfam" id="TIGR03026">
    <property type="entry name" value="NDP-sugDHase"/>
    <property type="match status" value="1"/>
</dbReference>
<dbReference type="InterPro" id="IPR014027">
    <property type="entry name" value="UDP-Glc/GDP-Man_DH_C"/>
</dbReference>
<evidence type="ECO:0000259" key="3">
    <source>
        <dbReference type="SMART" id="SM00984"/>
    </source>
</evidence>
<dbReference type="SUPFAM" id="SSF51735">
    <property type="entry name" value="NAD(P)-binding Rossmann-fold domains"/>
    <property type="match status" value="1"/>
</dbReference>
<accession>A0A6J7AKK0</accession>
<dbReference type="SUPFAM" id="SSF52413">
    <property type="entry name" value="UDP-glucose/GDP-mannose dehydrogenase C-terminal domain"/>
    <property type="match status" value="1"/>
</dbReference>
<dbReference type="PIRSF" id="PIRSF000124">
    <property type="entry name" value="UDPglc_GDPman_dh"/>
    <property type="match status" value="1"/>
</dbReference>
<evidence type="ECO:0000313" key="4">
    <source>
        <dbReference type="EMBL" id="CAB4833444.1"/>
    </source>
</evidence>
<dbReference type="InterPro" id="IPR036220">
    <property type="entry name" value="UDP-Glc/GDP-Man_DH_C_sf"/>
</dbReference>
<keyword evidence="2" id="KW-0520">NAD</keyword>
<dbReference type="PIRSF" id="PIRSF500136">
    <property type="entry name" value="UDP_ManNAc_DH"/>
    <property type="match status" value="1"/>
</dbReference>
<gene>
    <name evidence="4" type="ORF">UFOPK3167_01289</name>
</gene>
<dbReference type="EMBL" id="CAFABF010000110">
    <property type="protein sequence ID" value="CAB4833444.1"/>
    <property type="molecule type" value="Genomic_DNA"/>
</dbReference>
<dbReference type="PANTHER" id="PTHR43491">
    <property type="entry name" value="UDP-N-ACETYL-D-MANNOSAMINE DEHYDROGENASE"/>
    <property type="match status" value="1"/>
</dbReference>
<dbReference type="SMART" id="SM00984">
    <property type="entry name" value="UDPG_MGDP_dh_C"/>
    <property type="match status" value="1"/>
</dbReference>
<dbReference type="Pfam" id="PF03721">
    <property type="entry name" value="UDPG_MGDP_dh_N"/>
    <property type="match status" value="1"/>
</dbReference>
<organism evidence="4">
    <name type="scientific">freshwater metagenome</name>
    <dbReference type="NCBI Taxonomy" id="449393"/>
    <lineage>
        <taxon>unclassified sequences</taxon>
        <taxon>metagenomes</taxon>
        <taxon>ecological metagenomes</taxon>
    </lineage>
</organism>
<dbReference type="SUPFAM" id="SSF48179">
    <property type="entry name" value="6-phosphogluconate dehydrogenase C-terminal domain-like"/>
    <property type="match status" value="1"/>
</dbReference>
<evidence type="ECO:0000256" key="1">
    <source>
        <dbReference type="ARBA" id="ARBA00023002"/>
    </source>
</evidence>
<dbReference type="GO" id="GO:0016628">
    <property type="term" value="F:oxidoreductase activity, acting on the CH-CH group of donors, NAD or NADP as acceptor"/>
    <property type="evidence" value="ECO:0007669"/>
    <property type="project" value="InterPro"/>
</dbReference>
<evidence type="ECO:0000256" key="2">
    <source>
        <dbReference type="ARBA" id="ARBA00023027"/>
    </source>
</evidence>
<dbReference type="Pfam" id="PF03720">
    <property type="entry name" value="UDPG_MGDP_dh_C"/>
    <property type="match status" value="1"/>
</dbReference>
<keyword evidence="1" id="KW-0560">Oxidoreductase</keyword>
<dbReference type="InterPro" id="IPR036291">
    <property type="entry name" value="NAD(P)-bd_dom_sf"/>
</dbReference>
<feature type="domain" description="UDP-glucose/GDP-mannose dehydrogenase C-terminal" evidence="3">
    <location>
        <begin position="325"/>
        <end position="412"/>
    </location>
</feature>
<dbReference type="GO" id="GO:0051287">
    <property type="term" value="F:NAD binding"/>
    <property type="evidence" value="ECO:0007669"/>
    <property type="project" value="InterPro"/>
</dbReference>